<keyword evidence="1" id="KW-0732">Signal</keyword>
<evidence type="ECO:0000256" key="1">
    <source>
        <dbReference type="ARBA" id="ARBA00022729"/>
    </source>
</evidence>
<dbReference type="AlphaFoldDB" id="A0A5C7AP06"/>
<dbReference type="EMBL" id="VOSC01000025">
    <property type="protein sequence ID" value="TXE09694.1"/>
    <property type="molecule type" value="Genomic_DNA"/>
</dbReference>
<dbReference type="InterPro" id="IPR011250">
    <property type="entry name" value="OMP/PagP_B-barrel"/>
</dbReference>
<name>A0A5C7AP06_9FLAO</name>
<protein>
    <submittedName>
        <fullName evidence="3">Porin family protein</fullName>
    </submittedName>
</protein>
<evidence type="ECO:0000313" key="3">
    <source>
        <dbReference type="EMBL" id="TXE09694.1"/>
    </source>
</evidence>
<accession>A0A5C7AP06</accession>
<dbReference type="InterPro" id="IPR027385">
    <property type="entry name" value="Beta-barrel_OMP"/>
</dbReference>
<dbReference type="Pfam" id="PF13505">
    <property type="entry name" value="OMP_b-brl"/>
    <property type="match status" value="1"/>
</dbReference>
<proteinExistence type="predicted"/>
<evidence type="ECO:0000259" key="2">
    <source>
        <dbReference type="Pfam" id="PF13505"/>
    </source>
</evidence>
<evidence type="ECO:0000313" key="4">
    <source>
        <dbReference type="Proteomes" id="UP000321790"/>
    </source>
</evidence>
<dbReference type="Gene3D" id="2.40.160.20">
    <property type="match status" value="1"/>
</dbReference>
<dbReference type="SUPFAM" id="SSF56925">
    <property type="entry name" value="OMPA-like"/>
    <property type="match status" value="1"/>
</dbReference>
<keyword evidence="4" id="KW-1185">Reference proteome</keyword>
<dbReference type="OrthoDB" id="1522982at2"/>
<dbReference type="Proteomes" id="UP000321790">
    <property type="component" value="Unassembled WGS sequence"/>
</dbReference>
<gene>
    <name evidence="3" type="ORF">FUA26_09400</name>
</gene>
<sequence>MIIAFKKYTLTFCLLFVFFGIDTMQSQDSKSRLKAQFALGVNSPSSDGFVTGFEGQTYNFPSVNLGLQYMFTPKLGAKLDYGFNRVKNQDNAQEFKLNYTRVNAQAVLDVNETLNFLPPRLGVFLHAGPGYSIVKPLGNYTENNISFLNIMAGVEVHYGISDKLSVFTDVSYIQGFAKNFNPIQDGFGAFNGNMLTLNFGASISLSGCYFCNQ</sequence>
<comment type="caution">
    <text evidence="3">The sequence shown here is derived from an EMBL/GenBank/DDBJ whole genome shotgun (WGS) entry which is preliminary data.</text>
</comment>
<feature type="domain" description="Outer membrane protein beta-barrel" evidence="2">
    <location>
        <begin position="13"/>
        <end position="200"/>
    </location>
</feature>
<organism evidence="3 4">
    <name type="scientific">Seonamhaeicola algicola</name>
    <dbReference type="NCBI Taxonomy" id="1719036"/>
    <lineage>
        <taxon>Bacteria</taxon>
        <taxon>Pseudomonadati</taxon>
        <taxon>Bacteroidota</taxon>
        <taxon>Flavobacteriia</taxon>
        <taxon>Flavobacteriales</taxon>
        <taxon>Flavobacteriaceae</taxon>
    </lineage>
</organism>
<dbReference type="RefSeq" id="WP_147134930.1">
    <property type="nucleotide sequence ID" value="NZ_VOSC01000025.1"/>
</dbReference>
<reference evidence="4" key="1">
    <citation type="submission" date="2019-08" db="EMBL/GenBank/DDBJ databases">
        <title>Seonamhaeicola sediminis sp. nov., isolated from marine sediment.</title>
        <authorList>
            <person name="Cao W.R."/>
        </authorList>
    </citation>
    <scope>NUCLEOTIDE SEQUENCE [LARGE SCALE GENOMIC DNA]</scope>
    <source>
        <strain evidence="4">Gy8</strain>
    </source>
</reference>